<dbReference type="STRING" id="993689.GCA_002077135_00423"/>
<dbReference type="Gene3D" id="1.25.20.10">
    <property type="entry name" value="Bacterial muramidases"/>
    <property type="match status" value="1"/>
</dbReference>
<evidence type="ECO:0008006" key="9">
    <source>
        <dbReference type="Google" id="ProtNLM"/>
    </source>
</evidence>
<dbReference type="Pfam" id="PF01464">
    <property type="entry name" value="SLT"/>
    <property type="match status" value="1"/>
</dbReference>
<feature type="chain" id="PRO_5020269154" description="Lytic murein transglycosylase" evidence="4">
    <location>
        <begin position="33"/>
        <end position="700"/>
    </location>
</feature>
<dbReference type="SUPFAM" id="SSF53955">
    <property type="entry name" value="Lysozyme-like"/>
    <property type="match status" value="1"/>
</dbReference>
<dbReference type="Gene3D" id="1.10.530.10">
    <property type="match status" value="1"/>
</dbReference>
<dbReference type="InterPro" id="IPR008939">
    <property type="entry name" value="Lytic_TGlycosylase_superhlx_U"/>
</dbReference>
<dbReference type="AlphaFoldDB" id="A0A4V3UTJ7"/>
<proteinExistence type="inferred from homology"/>
<dbReference type="Gene3D" id="1.10.1240.20">
    <property type="entry name" value="Lytic transglycosylase, superhelical linker domain"/>
    <property type="match status" value="1"/>
</dbReference>
<dbReference type="Pfam" id="PF14718">
    <property type="entry name" value="SLT_L"/>
    <property type="match status" value="1"/>
</dbReference>
<evidence type="ECO:0000259" key="5">
    <source>
        <dbReference type="Pfam" id="PF01464"/>
    </source>
</evidence>
<keyword evidence="2 4" id="KW-0732">Signal</keyword>
<dbReference type="EMBL" id="MWQO01000020">
    <property type="protein sequence ID" value="THD10871.1"/>
    <property type="molecule type" value="Genomic_DNA"/>
</dbReference>
<evidence type="ECO:0000256" key="4">
    <source>
        <dbReference type="SAM" id="SignalP"/>
    </source>
</evidence>
<dbReference type="RefSeq" id="WP_081125868.1">
    <property type="nucleotide sequence ID" value="NZ_LDOS01000001.1"/>
</dbReference>
<sequence length="700" mass="76409">MPRLRARRQWRIGFVLALLALWMLAAGSAAQAAASAQLQRQREQFARAYALAQQGDPAWQRDAKALQDYPLYPYLEAAYLLHDLGSAHAARVRDYLARHGALIPGRELRRAWLDRLARKQDWQQYLAFYAPGLGATYDCRELQAQAMQGGTLTFDGAFAALWDAPRLPDACAALLQLANTQGLLTPERLWDRIQRALRARAAGTLTQTLAWLPAAQQPGAQRLALALSDPAGALAQAGAWPDTGHAREAMTLALTRRARDDADAARAAWQALRGRFELDAVQVDRIEAALALYQAVSLEPGSLRALAALPAAAQTPLTREWRARVALAQGDWPAVLAAIRAMPAAQREDKEWRYFEARALAATGATTQADARWRALARSATYYGFLAADQVQRPYALCPRDPPAQTAATAAVEADPGMQRAFEWYALNRLAHARREWNAALPGLDHAQRYAAVVLAHRRGWVDRAIFLLNHGAYLRDYSLRFPLAERTRVVRDARHAGIDPAWAFAIIRTESAWISDARSGADARGLMQLLPGTAAQLARRNGLPWEGAASLDDPSVNIALGTRYLQHLADRFGAQWLASAAYNAGPAALQRWLDKRATLPPDVFVATIPYPETRGYVESTMAFSVIYDWRLHQDPVRLSARMQPFGSAYAVPDAQAPRAAVVCSVEDLAAQGDAPPPAAASTQPAPSASVHAAAAGATP</sequence>
<dbReference type="InterPro" id="IPR012289">
    <property type="entry name" value="Lytic_TGlycosylase_superhlx_L"/>
</dbReference>
<dbReference type="SUPFAM" id="SSF48435">
    <property type="entry name" value="Bacterial muramidases"/>
    <property type="match status" value="1"/>
</dbReference>
<dbReference type="GO" id="GO:0004553">
    <property type="term" value="F:hydrolase activity, hydrolyzing O-glycosyl compounds"/>
    <property type="evidence" value="ECO:0007669"/>
    <property type="project" value="InterPro"/>
</dbReference>
<comment type="caution">
    <text evidence="7">The sequence shown here is derived from an EMBL/GenBank/DDBJ whole genome shotgun (WGS) entry which is preliminary data.</text>
</comment>
<evidence type="ECO:0000256" key="1">
    <source>
        <dbReference type="ARBA" id="ARBA00007734"/>
    </source>
</evidence>
<dbReference type="Proteomes" id="UP000307749">
    <property type="component" value="Unassembled WGS sequence"/>
</dbReference>
<evidence type="ECO:0000256" key="2">
    <source>
        <dbReference type="ARBA" id="ARBA00022729"/>
    </source>
</evidence>
<feature type="region of interest" description="Disordered" evidence="3">
    <location>
        <begin position="673"/>
        <end position="700"/>
    </location>
</feature>
<dbReference type="CDD" id="cd13401">
    <property type="entry name" value="Slt70-like"/>
    <property type="match status" value="1"/>
</dbReference>
<dbReference type="OrthoDB" id="92254at2"/>
<gene>
    <name evidence="7" type="ORF">B1806_06470</name>
</gene>
<keyword evidence="8" id="KW-1185">Reference proteome</keyword>
<protein>
    <recommendedName>
        <fullName evidence="9">Lytic murein transglycosylase</fullName>
    </recommendedName>
</protein>
<dbReference type="GO" id="GO:0042597">
    <property type="term" value="C:periplasmic space"/>
    <property type="evidence" value="ECO:0007669"/>
    <property type="project" value="InterPro"/>
</dbReference>
<dbReference type="InterPro" id="IPR008258">
    <property type="entry name" value="Transglycosylase_SLT_dom_1"/>
</dbReference>
<reference evidence="7 8" key="1">
    <citation type="submission" date="2017-02" db="EMBL/GenBank/DDBJ databases">
        <title>Whole genome sequencing of Metallibacterium scheffleri DSM 24874 (T).</title>
        <authorList>
            <person name="Kumar S."/>
            <person name="Patil P."/>
            <person name="Patil P.B."/>
        </authorList>
    </citation>
    <scope>NUCLEOTIDE SEQUENCE [LARGE SCALE GENOMIC DNA]</scope>
    <source>
        <strain evidence="7 8">DSM 24874</strain>
    </source>
</reference>
<dbReference type="InterPro" id="IPR023346">
    <property type="entry name" value="Lysozyme-like_dom_sf"/>
</dbReference>
<accession>A0A4V3UTJ7</accession>
<comment type="similarity">
    <text evidence="1">Belongs to the transglycosylase Slt family.</text>
</comment>
<feature type="signal peptide" evidence="4">
    <location>
        <begin position="1"/>
        <end position="32"/>
    </location>
</feature>
<evidence type="ECO:0000313" key="7">
    <source>
        <dbReference type="EMBL" id="THD10871.1"/>
    </source>
</evidence>
<dbReference type="PANTHER" id="PTHR37423">
    <property type="entry name" value="SOLUBLE LYTIC MUREIN TRANSGLYCOSYLASE-RELATED"/>
    <property type="match status" value="1"/>
</dbReference>
<evidence type="ECO:0000259" key="6">
    <source>
        <dbReference type="Pfam" id="PF14718"/>
    </source>
</evidence>
<dbReference type="PANTHER" id="PTHR37423:SF5">
    <property type="entry name" value="SOLUBLE LYTIC MUREIN TRANSGLYCOSYLASE"/>
    <property type="match status" value="1"/>
</dbReference>
<dbReference type="InterPro" id="IPR037061">
    <property type="entry name" value="Lytic_TGlycoase_superhlx_L_sf"/>
</dbReference>
<evidence type="ECO:0000313" key="8">
    <source>
        <dbReference type="Proteomes" id="UP000307749"/>
    </source>
</evidence>
<feature type="domain" description="Transglycosylase SLT" evidence="5">
    <location>
        <begin position="495"/>
        <end position="600"/>
    </location>
</feature>
<organism evidence="7 8">
    <name type="scientific">Metallibacterium scheffleri</name>
    <dbReference type="NCBI Taxonomy" id="993689"/>
    <lineage>
        <taxon>Bacteria</taxon>
        <taxon>Pseudomonadati</taxon>
        <taxon>Pseudomonadota</taxon>
        <taxon>Gammaproteobacteria</taxon>
        <taxon>Lysobacterales</taxon>
        <taxon>Rhodanobacteraceae</taxon>
        <taxon>Metallibacterium</taxon>
    </lineage>
</organism>
<evidence type="ECO:0000256" key="3">
    <source>
        <dbReference type="SAM" id="MobiDB-lite"/>
    </source>
</evidence>
<name>A0A4V3UTJ7_9GAMM</name>
<feature type="domain" description="Lytic transglycosylase superhelical linker" evidence="6">
    <location>
        <begin position="412"/>
        <end position="473"/>
    </location>
</feature>